<keyword evidence="3" id="KW-1185">Reference proteome</keyword>
<sequence length="349" mass="35943">MAFNTLAKALAASLFLSATVLASDVANSSQNVVPNTMDHESIDPSQVAHYKSLFDELAQAPMTTPATQVDPAVLDTYFKWTDVVDVSDSTETCSQACLACAAGCSPACCVGRGRPEPLIPPIPSDPDSGTGTNSGRSGGILPSPLACPCTCGVGCPVAIQGVCCVGGGSKDAAAADQQKPLGGGATAHEDIGGKPQACPCTCGVGCPVYIQDVCCVGGGSKAEEKEGPSHGLVMQTTSGDPVSVLAAVNLTVEQSFITLDLVRGLERTGEIEYVKKNGAQGHFEVVLDVVAGEKTVKQAFQVIDGAKLWEREQVLLGLLFVARFEGLSVKEDVLKEVAGLSVLTGTRNE</sequence>
<proteinExistence type="predicted"/>
<comment type="caution">
    <text evidence="2">The sequence shown here is derived from an EMBL/GenBank/DDBJ whole genome shotgun (WGS) entry which is preliminary data.</text>
</comment>
<feature type="chain" id="PRO_5043029437" evidence="1">
    <location>
        <begin position="23"/>
        <end position="349"/>
    </location>
</feature>
<dbReference type="AlphaFoldDB" id="A0AAN6DKT0"/>
<dbReference type="EMBL" id="MU404365">
    <property type="protein sequence ID" value="KAI1607861.1"/>
    <property type="molecule type" value="Genomic_DNA"/>
</dbReference>
<reference evidence="2" key="1">
    <citation type="journal article" date="2022" name="bioRxiv">
        <title>Deciphering the potential niche of two novel black yeast fungi from a biological soil crust based on their genomes, phenotypes, and melanin regulation.</title>
        <authorList>
            <consortium name="DOE Joint Genome Institute"/>
            <person name="Carr E.C."/>
            <person name="Barton Q."/>
            <person name="Grambo S."/>
            <person name="Sullivan M."/>
            <person name="Renfro C.M."/>
            <person name="Kuo A."/>
            <person name="Pangilinan J."/>
            <person name="Lipzen A."/>
            <person name="Keymanesh K."/>
            <person name="Savage E."/>
            <person name="Barry K."/>
            <person name="Grigoriev I.V."/>
            <person name="Riekhof W.R."/>
            <person name="Harris S.S."/>
        </authorList>
    </citation>
    <scope>NUCLEOTIDE SEQUENCE</scope>
    <source>
        <strain evidence="2">JF 03-4F</strain>
    </source>
</reference>
<name>A0AAN6DKT0_9EURO</name>
<gene>
    <name evidence="2" type="ORF">EDD36DRAFT_423755</name>
</gene>
<organism evidence="2 3">
    <name type="scientific">Exophiala viscosa</name>
    <dbReference type="NCBI Taxonomy" id="2486360"/>
    <lineage>
        <taxon>Eukaryota</taxon>
        <taxon>Fungi</taxon>
        <taxon>Dikarya</taxon>
        <taxon>Ascomycota</taxon>
        <taxon>Pezizomycotina</taxon>
        <taxon>Eurotiomycetes</taxon>
        <taxon>Chaetothyriomycetidae</taxon>
        <taxon>Chaetothyriales</taxon>
        <taxon>Herpotrichiellaceae</taxon>
        <taxon>Exophiala</taxon>
    </lineage>
</organism>
<feature type="signal peptide" evidence="1">
    <location>
        <begin position="1"/>
        <end position="22"/>
    </location>
</feature>
<protein>
    <submittedName>
        <fullName evidence="2">Uncharacterized protein</fullName>
    </submittedName>
</protein>
<accession>A0AAN6DKT0</accession>
<keyword evidence="1" id="KW-0732">Signal</keyword>
<evidence type="ECO:0000256" key="1">
    <source>
        <dbReference type="SAM" id="SignalP"/>
    </source>
</evidence>
<evidence type="ECO:0000313" key="2">
    <source>
        <dbReference type="EMBL" id="KAI1607861.1"/>
    </source>
</evidence>
<evidence type="ECO:0000313" key="3">
    <source>
        <dbReference type="Proteomes" id="UP001203852"/>
    </source>
</evidence>
<dbReference type="Proteomes" id="UP001203852">
    <property type="component" value="Unassembled WGS sequence"/>
</dbReference>